<keyword evidence="1" id="KW-1015">Disulfide bond</keyword>
<feature type="domain" description="EGF-like" evidence="2">
    <location>
        <begin position="4"/>
        <end position="38"/>
    </location>
</feature>
<evidence type="ECO:0000313" key="3">
    <source>
        <dbReference type="EMBL" id="KAA0193423.1"/>
    </source>
</evidence>
<comment type="caution">
    <text evidence="3">The sequence shown here is derived from an EMBL/GenBank/DDBJ whole genome shotgun (WGS) entry which is preliminary data.</text>
</comment>
<sequence>MRCIDPCVGACGSGAECRVELHKPICSCPKGFTGHPFESCRPFDRSELCRPNPCGSNADCTPGHDRDGNDRPVCTCPRGYVGNPLQACIRGECETDRECRSNEACYEYKCQVSADLCNPNPCGTGADCTPGHDRSGESRPVCTCPIGDIGNPLVSCQRGECQSPNDCAAEETCHAYHCQVINSQ</sequence>
<dbReference type="PROSITE" id="PS50026">
    <property type="entry name" value="EGF_3"/>
    <property type="match status" value="3"/>
</dbReference>
<protein>
    <recommendedName>
        <fullName evidence="2">EGF-like domain-containing protein</fullName>
    </recommendedName>
</protein>
<reference evidence="3" key="2">
    <citation type="journal article" date="2018" name="Environ. Sci. Technol.">
        <title>The Toxicogenome of Hyalella azteca: A Model for Sediment Ecotoxicology and Evolutionary Toxicology.</title>
        <authorList>
            <person name="Poynton H.C."/>
            <person name="Hasenbein S."/>
            <person name="Benoit J.B."/>
            <person name="Sepulveda M.S."/>
            <person name="Poelchau M.F."/>
            <person name="Hughes D.S.T."/>
            <person name="Murali S.C."/>
            <person name="Chen S."/>
            <person name="Glastad K.M."/>
            <person name="Goodisman M.A.D."/>
            <person name="Werren J.H."/>
            <person name="Vineis J.H."/>
            <person name="Bowen J.L."/>
            <person name="Friedrich M."/>
            <person name="Jones J."/>
            <person name="Robertson H.M."/>
            <person name="Feyereisen R."/>
            <person name="Mechler-Hickson A."/>
            <person name="Mathers N."/>
            <person name="Lee C.E."/>
            <person name="Colbourne J.K."/>
            <person name="Biales A."/>
            <person name="Johnston J.S."/>
            <person name="Wellborn G.A."/>
            <person name="Rosendale A.J."/>
            <person name="Cridge A.G."/>
            <person name="Munoz-Torres M.C."/>
            <person name="Bain P.A."/>
            <person name="Manny A.R."/>
            <person name="Major K.M."/>
            <person name="Lambert F.N."/>
            <person name="Vulpe C.D."/>
            <person name="Tuck P."/>
            <person name="Blalock B.J."/>
            <person name="Lin Y.Y."/>
            <person name="Smith M.E."/>
            <person name="Ochoa-Acuna H."/>
            <person name="Chen M.M."/>
            <person name="Childers C.P."/>
            <person name="Qu J."/>
            <person name="Dugan S."/>
            <person name="Lee S.L."/>
            <person name="Chao H."/>
            <person name="Dinh H."/>
            <person name="Han Y."/>
            <person name="Doddapaneni H."/>
            <person name="Worley K.C."/>
            <person name="Muzny D.M."/>
            <person name="Gibbs R.A."/>
            <person name="Richards S."/>
        </authorList>
    </citation>
    <scope>NUCLEOTIDE SEQUENCE</scope>
    <source>
        <strain evidence="3">HAZT.00-mixed</strain>
        <tissue evidence="3">Whole organism</tissue>
    </source>
</reference>
<comment type="caution">
    <text evidence="1">Lacks conserved residue(s) required for the propagation of feature annotation.</text>
</comment>
<name>A0A6A0GZ66_HYAAZ</name>
<gene>
    <name evidence="3" type="ORF">HAZT_HAZT000223</name>
</gene>
<feature type="domain" description="EGF-like" evidence="2">
    <location>
        <begin position="113"/>
        <end position="157"/>
    </location>
</feature>
<dbReference type="EMBL" id="JQDR03010992">
    <property type="protein sequence ID" value="KAA0193423.1"/>
    <property type="molecule type" value="Genomic_DNA"/>
</dbReference>
<proteinExistence type="predicted"/>
<dbReference type="AlphaFoldDB" id="A0A6A0GZ66"/>
<accession>A0A6A0GZ66</accession>
<feature type="disulfide bond" evidence="1">
    <location>
        <begin position="7"/>
        <end position="17"/>
    </location>
</feature>
<dbReference type="PROSITE" id="PS01186">
    <property type="entry name" value="EGF_2"/>
    <property type="match status" value="1"/>
</dbReference>
<dbReference type="Gene3D" id="2.10.25.10">
    <property type="entry name" value="Laminin"/>
    <property type="match status" value="1"/>
</dbReference>
<feature type="domain" description="EGF-like" evidence="2">
    <location>
        <begin position="45"/>
        <end position="89"/>
    </location>
</feature>
<dbReference type="SMART" id="SM00181">
    <property type="entry name" value="EGF"/>
    <property type="match status" value="3"/>
</dbReference>
<dbReference type="PANTHER" id="PTHR22963">
    <property type="entry name" value="ENDOGLIN-RELATED"/>
    <property type="match status" value="1"/>
</dbReference>
<reference evidence="3" key="3">
    <citation type="submission" date="2019-06" db="EMBL/GenBank/DDBJ databases">
        <authorList>
            <person name="Poynton C."/>
            <person name="Hasenbein S."/>
            <person name="Benoit J.B."/>
            <person name="Sepulveda M.S."/>
            <person name="Poelchau M.F."/>
            <person name="Murali S.C."/>
            <person name="Chen S."/>
            <person name="Glastad K.M."/>
            <person name="Werren J.H."/>
            <person name="Vineis J.H."/>
            <person name="Bowen J.L."/>
            <person name="Friedrich M."/>
            <person name="Jones J."/>
            <person name="Robertson H.M."/>
            <person name="Feyereisen R."/>
            <person name="Mechler-Hickson A."/>
            <person name="Mathers N."/>
            <person name="Lee C.E."/>
            <person name="Colbourne J.K."/>
            <person name="Biales A."/>
            <person name="Johnston J.S."/>
            <person name="Wellborn G.A."/>
            <person name="Rosendale A.J."/>
            <person name="Cridge A.G."/>
            <person name="Munoz-Torres M.C."/>
            <person name="Bain P.A."/>
            <person name="Manny A.R."/>
            <person name="Major K.M."/>
            <person name="Lambert F.N."/>
            <person name="Vulpe C.D."/>
            <person name="Tuck P."/>
            <person name="Blalock B.J."/>
            <person name="Lin Y.-Y."/>
            <person name="Smith M.E."/>
            <person name="Ochoa-Acuna H."/>
            <person name="Chen M.-J.M."/>
            <person name="Childers C.P."/>
            <person name="Qu J."/>
            <person name="Dugan S."/>
            <person name="Lee S.L."/>
            <person name="Chao H."/>
            <person name="Dinh H."/>
            <person name="Han Y."/>
            <person name="Doddapaneni H."/>
            <person name="Worley K.C."/>
            <person name="Muzny D.M."/>
            <person name="Gibbs R.A."/>
            <person name="Richards S."/>
        </authorList>
    </citation>
    <scope>NUCLEOTIDE SEQUENCE</scope>
    <source>
        <strain evidence="3">HAZT.00-mixed</strain>
        <tissue evidence="3">Whole organism</tissue>
    </source>
</reference>
<dbReference type="Proteomes" id="UP000711488">
    <property type="component" value="Unassembled WGS sequence"/>
</dbReference>
<keyword evidence="1" id="KW-0245">EGF-like domain</keyword>
<organism evidence="3">
    <name type="scientific">Hyalella azteca</name>
    <name type="common">Amphipod</name>
    <dbReference type="NCBI Taxonomy" id="294128"/>
    <lineage>
        <taxon>Eukaryota</taxon>
        <taxon>Metazoa</taxon>
        <taxon>Ecdysozoa</taxon>
        <taxon>Arthropoda</taxon>
        <taxon>Crustacea</taxon>
        <taxon>Multicrustacea</taxon>
        <taxon>Malacostraca</taxon>
        <taxon>Eumalacostraca</taxon>
        <taxon>Peracarida</taxon>
        <taxon>Amphipoda</taxon>
        <taxon>Senticaudata</taxon>
        <taxon>Talitrida</taxon>
        <taxon>Talitroidea</taxon>
        <taxon>Hyalellidae</taxon>
        <taxon>Hyalella</taxon>
    </lineage>
</organism>
<evidence type="ECO:0000259" key="2">
    <source>
        <dbReference type="PROSITE" id="PS50026"/>
    </source>
</evidence>
<dbReference type="InterPro" id="IPR000742">
    <property type="entry name" value="EGF"/>
</dbReference>
<evidence type="ECO:0000256" key="1">
    <source>
        <dbReference type="PROSITE-ProRule" id="PRU00076"/>
    </source>
</evidence>
<dbReference type="PANTHER" id="PTHR22963:SF38">
    <property type="entry name" value="LP13770P"/>
    <property type="match status" value="1"/>
</dbReference>
<reference evidence="3" key="1">
    <citation type="submission" date="2014-08" db="EMBL/GenBank/DDBJ databases">
        <authorList>
            <person name="Murali S."/>
            <person name="Richards S."/>
            <person name="Bandaranaike D."/>
            <person name="Bellair M."/>
            <person name="Blankenburg K."/>
            <person name="Chao H."/>
            <person name="Dinh H."/>
            <person name="Doddapaneni H."/>
            <person name="Dugan-Rocha S."/>
            <person name="Elkadiri S."/>
            <person name="Gnanaolivu R."/>
            <person name="Hughes D."/>
            <person name="Lee S."/>
            <person name="Li M."/>
            <person name="Ming W."/>
            <person name="Munidasa M."/>
            <person name="Muniz J."/>
            <person name="Nguyen L."/>
            <person name="Osuji N."/>
            <person name="Pu L.-L."/>
            <person name="Puazo M."/>
            <person name="Skinner E."/>
            <person name="Qu C."/>
            <person name="Quiroz J."/>
            <person name="Raj R."/>
            <person name="Weissenberger G."/>
            <person name="Xin Y."/>
            <person name="Zou X."/>
            <person name="Han Y."/>
            <person name="Worley K."/>
            <person name="Muzny D."/>
            <person name="Gibbs R."/>
        </authorList>
    </citation>
    <scope>NUCLEOTIDE SEQUENCE</scope>
    <source>
        <strain evidence="3">HAZT.00-mixed</strain>
        <tissue evidence="3">Whole organism</tissue>
    </source>
</reference>